<accession>D1PLV9</accession>
<evidence type="ECO:0000259" key="1">
    <source>
        <dbReference type="Pfam" id="PF00483"/>
    </source>
</evidence>
<dbReference type="Pfam" id="PF00483">
    <property type="entry name" value="NTP_transferase"/>
    <property type="match status" value="1"/>
</dbReference>
<evidence type="ECO:0000313" key="3">
    <source>
        <dbReference type="Proteomes" id="UP000003438"/>
    </source>
</evidence>
<dbReference type="eggNOG" id="COG1208">
    <property type="taxonomic scope" value="Bacteria"/>
</dbReference>
<sequence length="309" mass="33699">MAKKPILVVMAAGMGSRYGGLKQIDPVGPSGEAIIDYSLYDARRAGFETVVFIIKHEIEDAFKEAVGARAQRAGLEVRYAYQQLDKLPEGFPVPEGRVKPWGTAHAILVAEEAIGDAPFAVINADDYYGPQGFRLIYDYLSTHADGDRYAWSMVGFLLGNTVSANGSVSRGVCVTDANSNLVSVTERTCIEPYDGGIHFTEDGGTTWTDLPADTVVSMNLWGFTPGYIAEAKAGFAAFLKENLPVNPLKCEYYLPSVVTASLQRKEADVHVLTSADKWYGITYREDKPDLVAALQKMSADGLYPTDKLF</sequence>
<feature type="domain" description="Nucleotidyl transferase" evidence="1">
    <location>
        <begin position="8"/>
        <end position="132"/>
    </location>
</feature>
<dbReference type="Proteomes" id="UP000003438">
    <property type="component" value="Unassembled WGS sequence"/>
</dbReference>
<dbReference type="OrthoDB" id="9779926at2"/>
<dbReference type="SUPFAM" id="SSF53448">
    <property type="entry name" value="Nucleotide-diphospho-sugar transferases"/>
    <property type="match status" value="1"/>
</dbReference>
<dbReference type="InterPro" id="IPR005835">
    <property type="entry name" value="NTP_transferase_dom"/>
</dbReference>
<dbReference type="HOGENOM" id="CLU_077108_0_0_9"/>
<keyword evidence="3" id="KW-1185">Reference proteome</keyword>
<dbReference type="Gene3D" id="3.90.550.10">
    <property type="entry name" value="Spore Coat Polysaccharide Biosynthesis Protein SpsA, Chain A"/>
    <property type="match status" value="1"/>
</dbReference>
<organism evidence="2 3">
    <name type="scientific">Subdoligranulum variabile DSM 15176</name>
    <dbReference type="NCBI Taxonomy" id="411471"/>
    <lineage>
        <taxon>Bacteria</taxon>
        <taxon>Bacillati</taxon>
        <taxon>Bacillota</taxon>
        <taxon>Clostridia</taxon>
        <taxon>Eubacteriales</taxon>
        <taxon>Oscillospiraceae</taxon>
        <taxon>Subdoligranulum</taxon>
    </lineage>
</organism>
<dbReference type="AlphaFoldDB" id="D1PLV9"/>
<reference evidence="2" key="1">
    <citation type="submission" date="2009-12" db="EMBL/GenBank/DDBJ databases">
        <authorList>
            <person name="Weinstock G."/>
            <person name="Sodergren E."/>
            <person name="Clifton S."/>
            <person name="Fulton L."/>
            <person name="Fulton B."/>
            <person name="Courtney L."/>
            <person name="Fronick C."/>
            <person name="Harrison M."/>
            <person name="Strong C."/>
            <person name="Farmer C."/>
            <person name="Delahaunty K."/>
            <person name="Markovic C."/>
            <person name="Hall O."/>
            <person name="Minx P."/>
            <person name="Tomlinson C."/>
            <person name="Mitreva M."/>
            <person name="Nelson J."/>
            <person name="Hou S."/>
            <person name="Wollam A."/>
            <person name="Pepin K.H."/>
            <person name="Johnson M."/>
            <person name="Bhonagiri V."/>
            <person name="Nash W.E."/>
            <person name="Warren W."/>
            <person name="Chinwalla A."/>
            <person name="Mardis E.R."/>
            <person name="Wilson R.K."/>
        </authorList>
    </citation>
    <scope>NUCLEOTIDE SEQUENCE [LARGE SCALE GENOMIC DNA]</scope>
    <source>
        <strain evidence="2">DSM 15176</strain>
    </source>
</reference>
<evidence type="ECO:0000313" key="2">
    <source>
        <dbReference type="EMBL" id="EFB76407.1"/>
    </source>
</evidence>
<gene>
    <name evidence="2" type="ORF">SUBVAR_05326</name>
</gene>
<dbReference type="RefSeq" id="WP_007046719.1">
    <property type="nucleotide sequence ID" value="NZ_GG704769.1"/>
</dbReference>
<dbReference type="EMBL" id="ACBY02000021">
    <property type="protein sequence ID" value="EFB76407.1"/>
    <property type="molecule type" value="Genomic_DNA"/>
</dbReference>
<dbReference type="STRING" id="411471.SUBVAR_05326"/>
<proteinExistence type="predicted"/>
<name>D1PLV9_9FIRM</name>
<protein>
    <recommendedName>
        <fullName evidence="1">Nucleotidyl transferase domain-containing protein</fullName>
    </recommendedName>
</protein>
<comment type="caution">
    <text evidence="2">The sequence shown here is derived from an EMBL/GenBank/DDBJ whole genome shotgun (WGS) entry which is preliminary data.</text>
</comment>
<dbReference type="InterPro" id="IPR029044">
    <property type="entry name" value="Nucleotide-diphossugar_trans"/>
</dbReference>